<protein>
    <recommendedName>
        <fullName evidence="4">HTH gntR-type domain-containing protein</fullName>
    </recommendedName>
</protein>
<dbReference type="SUPFAM" id="SSF46785">
    <property type="entry name" value="Winged helix' DNA-binding domain"/>
    <property type="match status" value="1"/>
</dbReference>
<dbReference type="InterPro" id="IPR011711">
    <property type="entry name" value="GntR_C"/>
</dbReference>
<dbReference type="Pfam" id="PF00392">
    <property type="entry name" value="GntR"/>
    <property type="match status" value="1"/>
</dbReference>
<keyword evidence="3" id="KW-0804">Transcription</keyword>
<evidence type="ECO:0000313" key="5">
    <source>
        <dbReference type="EMBL" id="KLN62086.1"/>
    </source>
</evidence>
<dbReference type="AlphaFoldDB" id="A0A0H2MIT1"/>
<dbReference type="SMART" id="SM00345">
    <property type="entry name" value="HTH_GNTR"/>
    <property type="match status" value="1"/>
</dbReference>
<dbReference type="SMART" id="SM00895">
    <property type="entry name" value="FCD"/>
    <property type="match status" value="1"/>
</dbReference>
<keyword evidence="1" id="KW-0805">Transcription regulation</keyword>
<keyword evidence="6" id="KW-1185">Reference proteome</keyword>
<dbReference type="GO" id="GO:0003700">
    <property type="term" value="F:DNA-binding transcription factor activity"/>
    <property type="evidence" value="ECO:0007669"/>
    <property type="project" value="InterPro"/>
</dbReference>
<evidence type="ECO:0000256" key="3">
    <source>
        <dbReference type="ARBA" id="ARBA00023163"/>
    </source>
</evidence>
<feature type="domain" description="HTH gntR-type" evidence="4">
    <location>
        <begin position="8"/>
        <end position="75"/>
    </location>
</feature>
<gene>
    <name evidence="5" type="ORF">WH96_00645</name>
</gene>
<dbReference type="Gene3D" id="1.20.120.530">
    <property type="entry name" value="GntR ligand-binding domain-like"/>
    <property type="match status" value="1"/>
</dbReference>
<dbReference type="Pfam" id="PF07729">
    <property type="entry name" value="FCD"/>
    <property type="match status" value="1"/>
</dbReference>
<keyword evidence="2" id="KW-0238">DNA-binding</keyword>
<evidence type="ECO:0000256" key="1">
    <source>
        <dbReference type="ARBA" id="ARBA00023015"/>
    </source>
</evidence>
<evidence type="ECO:0000313" key="6">
    <source>
        <dbReference type="Proteomes" id="UP000035444"/>
    </source>
</evidence>
<evidence type="ECO:0000259" key="4">
    <source>
        <dbReference type="PROSITE" id="PS50949"/>
    </source>
</evidence>
<dbReference type="PRINTS" id="PR00035">
    <property type="entry name" value="HTHGNTR"/>
</dbReference>
<dbReference type="SUPFAM" id="SSF48008">
    <property type="entry name" value="GntR ligand-binding domain-like"/>
    <property type="match status" value="1"/>
</dbReference>
<dbReference type="InterPro" id="IPR000524">
    <property type="entry name" value="Tscrpt_reg_HTH_GntR"/>
</dbReference>
<proteinExistence type="predicted"/>
<dbReference type="OrthoDB" id="7192778at2"/>
<reference evidence="5 6" key="1">
    <citation type="submission" date="2015-03" db="EMBL/GenBank/DDBJ databases">
        <title>Genome Sequence of Kiloniella spongiae MEBiC09566, isolated from a marine sponge.</title>
        <authorList>
            <person name="Shao Z."/>
            <person name="Wang L."/>
            <person name="Li X."/>
        </authorList>
    </citation>
    <scope>NUCLEOTIDE SEQUENCE [LARGE SCALE GENOMIC DNA]</scope>
    <source>
        <strain evidence="5 6">MEBiC09566</strain>
    </source>
</reference>
<comment type="caution">
    <text evidence="5">The sequence shown here is derived from an EMBL/GenBank/DDBJ whole genome shotgun (WGS) entry which is preliminary data.</text>
</comment>
<dbReference type="Proteomes" id="UP000035444">
    <property type="component" value="Unassembled WGS sequence"/>
</dbReference>
<dbReference type="InterPro" id="IPR036388">
    <property type="entry name" value="WH-like_DNA-bd_sf"/>
</dbReference>
<sequence length="226" mass="25297">MEEQLERRTLDTQTADLLRNQIISGKLGAGERLTEVQIADQFQLSRGTIRSALQELKKEGLVDQLPYRGWAVSELTIRDAFELQSLRSALEALAAKLVAQTIDDTKKKRLNAAFSQLCLKAKSSNAREAAVADYDLHFCTVQLSGHKHLFDMYKLMGGQVQRYIYEANMLVENGDELIAQHAPIIDAIASGDAKKSEQLAYEHNEKEGHKLVDCLEGALIKRATKR</sequence>
<organism evidence="5 6">
    <name type="scientific">Kiloniella spongiae</name>
    <dbReference type="NCBI Taxonomy" id="1489064"/>
    <lineage>
        <taxon>Bacteria</taxon>
        <taxon>Pseudomonadati</taxon>
        <taxon>Pseudomonadota</taxon>
        <taxon>Alphaproteobacteria</taxon>
        <taxon>Rhodospirillales</taxon>
        <taxon>Kiloniellaceae</taxon>
        <taxon>Kiloniella</taxon>
    </lineage>
</organism>
<evidence type="ECO:0000256" key="2">
    <source>
        <dbReference type="ARBA" id="ARBA00023125"/>
    </source>
</evidence>
<dbReference type="STRING" id="1489064.WH96_00645"/>
<dbReference type="InterPro" id="IPR036390">
    <property type="entry name" value="WH_DNA-bd_sf"/>
</dbReference>
<dbReference type="PROSITE" id="PS50949">
    <property type="entry name" value="HTH_GNTR"/>
    <property type="match status" value="1"/>
</dbReference>
<dbReference type="EMBL" id="LAQL01000002">
    <property type="protein sequence ID" value="KLN62086.1"/>
    <property type="molecule type" value="Genomic_DNA"/>
</dbReference>
<dbReference type="GO" id="GO:0003677">
    <property type="term" value="F:DNA binding"/>
    <property type="evidence" value="ECO:0007669"/>
    <property type="project" value="UniProtKB-KW"/>
</dbReference>
<dbReference type="InterPro" id="IPR008920">
    <property type="entry name" value="TF_FadR/GntR_C"/>
</dbReference>
<dbReference type="CDD" id="cd07377">
    <property type="entry name" value="WHTH_GntR"/>
    <property type="match status" value="1"/>
</dbReference>
<dbReference type="PANTHER" id="PTHR43537:SF45">
    <property type="entry name" value="GNTR FAMILY REGULATORY PROTEIN"/>
    <property type="match status" value="1"/>
</dbReference>
<dbReference type="PANTHER" id="PTHR43537">
    <property type="entry name" value="TRANSCRIPTIONAL REGULATOR, GNTR FAMILY"/>
    <property type="match status" value="1"/>
</dbReference>
<dbReference type="Gene3D" id="1.10.10.10">
    <property type="entry name" value="Winged helix-like DNA-binding domain superfamily/Winged helix DNA-binding domain"/>
    <property type="match status" value="1"/>
</dbReference>
<accession>A0A0H2MIT1</accession>
<name>A0A0H2MIT1_9PROT</name>